<dbReference type="OrthoDB" id="297219at2759"/>
<sequence length="457" mass="53239">MEELSRRVNENPHDTNAWHKYIELQNEMFESQKNVNEKVKMEILVSICEKAIQNNPSNSSLVEKYMDIVGRMTTVSEVMTKWEQVLRATLNDFIQRLNEEKDIEKVISIKEAQKIVIYRLIKLYKETGYTEKCTGSIQAVLNWVFFRPKRESTSLEFEEYWVLSLTTPKIGEYSGLVWNEFFSNQDSGFHGIGAPKIGNTQSLLNLEVHSNDDHTDEPTSKLRKWIETERSLERQSLFSQRSVPDFVARYSHADRGDEYNDGDCEEDPYRIVLFEDIKPVLLEPSDLIQSPWETMKFISNLFGILGIYIPIPFIPSGLDCMNQEDLKSDLKMGNTWLVNSNFFYRNDAFMESAGDGGVWWDKKVKSSWKCRPILFDFITFAYRGLKVIGDTSMSFDFTHNEFTEFGILSLEQLLFKAELNEKIKEWLALVLTTMAGLVDFKYSMEDFLFTTNDMKKL</sequence>
<name>A0A1R1PRK0_ZANCU</name>
<dbReference type="EMBL" id="LSSK01000362">
    <property type="protein sequence ID" value="OMH83578.1"/>
    <property type="molecule type" value="Genomic_DNA"/>
</dbReference>
<protein>
    <submittedName>
        <fullName evidence="4">Protein NRDE2-like protein</fullName>
    </submittedName>
</protein>
<reference evidence="5" key="1">
    <citation type="submission" date="2017-01" db="EMBL/GenBank/DDBJ databases">
        <authorList>
            <person name="Wang Y."/>
            <person name="White M."/>
            <person name="Kvist S."/>
            <person name="Moncalvo J.-M."/>
        </authorList>
    </citation>
    <scope>NUCLEOTIDE SEQUENCE [LARGE SCALE GENOMIC DNA]</scope>
    <source>
        <strain evidence="5">COL-18-3</strain>
    </source>
</reference>
<dbReference type="InterPro" id="IPR011990">
    <property type="entry name" value="TPR-like_helical_dom_sf"/>
</dbReference>
<keyword evidence="3" id="KW-0539">Nucleus</keyword>
<dbReference type="Gene3D" id="1.25.40.10">
    <property type="entry name" value="Tetratricopeptide repeat domain"/>
    <property type="match status" value="1"/>
</dbReference>
<keyword evidence="5" id="KW-1185">Reference proteome</keyword>
<evidence type="ECO:0000256" key="3">
    <source>
        <dbReference type="ARBA" id="ARBA00023242"/>
    </source>
</evidence>
<evidence type="ECO:0000313" key="5">
    <source>
        <dbReference type="Proteomes" id="UP000188320"/>
    </source>
</evidence>
<comment type="similarity">
    <text evidence="2">Belongs to the NRDE2 family.</text>
</comment>
<evidence type="ECO:0000256" key="2">
    <source>
        <dbReference type="ARBA" id="ARBA00009265"/>
    </source>
</evidence>
<dbReference type="PANTHER" id="PTHR13471:SF0">
    <property type="entry name" value="NUCLEAR EXOSOME REGULATOR NRDE2"/>
    <property type="match status" value="1"/>
</dbReference>
<dbReference type="SUPFAM" id="SSF48452">
    <property type="entry name" value="TPR-like"/>
    <property type="match status" value="1"/>
</dbReference>
<comment type="subcellular location">
    <subcellularLocation>
        <location evidence="1">Nucleus</location>
    </subcellularLocation>
</comment>
<gene>
    <name evidence="4" type="ORF">AX774_g2917</name>
</gene>
<dbReference type="GO" id="GO:1902369">
    <property type="term" value="P:negative regulation of RNA catabolic process"/>
    <property type="evidence" value="ECO:0007669"/>
    <property type="project" value="TreeGrafter"/>
</dbReference>
<evidence type="ECO:0000256" key="1">
    <source>
        <dbReference type="ARBA" id="ARBA00004123"/>
    </source>
</evidence>
<accession>A0A1R1PRK0</accession>
<dbReference type="GO" id="GO:0031048">
    <property type="term" value="P:regulatory ncRNA-mediated heterochromatin formation"/>
    <property type="evidence" value="ECO:0007669"/>
    <property type="project" value="TreeGrafter"/>
</dbReference>
<organism evidence="4 5">
    <name type="scientific">Zancudomyces culisetae</name>
    <name type="common">Gut fungus</name>
    <name type="synonym">Smittium culisetae</name>
    <dbReference type="NCBI Taxonomy" id="1213189"/>
    <lineage>
        <taxon>Eukaryota</taxon>
        <taxon>Fungi</taxon>
        <taxon>Fungi incertae sedis</taxon>
        <taxon>Zoopagomycota</taxon>
        <taxon>Kickxellomycotina</taxon>
        <taxon>Harpellomycetes</taxon>
        <taxon>Harpellales</taxon>
        <taxon>Legeriomycetaceae</taxon>
        <taxon>Zancudomyces</taxon>
    </lineage>
</organism>
<evidence type="ECO:0000313" key="4">
    <source>
        <dbReference type="EMBL" id="OMH83578.1"/>
    </source>
</evidence>
<dbReference type="GO" id="GO:0071013">
    <property type="term" value="C:catalytic step 2 spliceosome"/>
    <property type="evidence" value="ECO:0007669"/>
    <property type="project" value="TreeGrafter"/>
</dbReference>
<proteinExistence type="inferred from homology"/>
<dbReference type="PANTHER" id="PTHR13471">
    <property type="entry name" value="TETRATRICOPEPTIDE-LIKE HELICAL"/>
    <property type="match status" value="1"/>
</dbReference>
<comment type="caution">
    <text evidence="4">The sequence shown here is derived from an EMBL/GenBank/DDBJ whole genome shotgun (WGS) entry which is preliminary data.</text>
</comment>
<dbReference type="AlphaFoldDB" id="A0A1R1PRK0"/>
<dbReference type="Pfam" id="PF08424">
    <property type="entry name" value="NRDE-2"/>
    <property type="match status" value="1"/>
</dbReference>
<dbReference type="InterPro" id="IPR013633">
    <property type="entry name" value="NRDE-2"/>
</dbReference>
<dbReference type="Proteomes" id="UP000188320">
    <property type="component" value="Unassembled WGS sequence"/>
</dbReference>